<feature type="region of interest" description="Disordered" evidence="1">
    <location>
        <begin position="1"/>
        <end position="27"/>
    </location>
</feature>
<feature type="compositionally biased region" description="Basic and acidic residues" evidence="1">
    <location>
        <begin position="1"/>
        <end position="10"/>
    </location>
</feature>
<evidence type="ECO:0000256" key="1">
    <source>
        <dbReference type="SAM" id="MobiDB-lite"/>
    </source>
</evidence>
<reference evidence="2" key="1">
    <citation type="submission" date="2014-05" db="EMBL/GenBank/DDBJ databases">
        <authorList>
            <person name="Chronopoulou M."/>
        </authorList>
    </citation>
    <scope>NUCLEOTIDE SEQUENCE</scope>
    <source>
        <tissue evidence="2">Whole organism</tissue>
    </source>
</reference>
<feature type="compositionally biased region" description="Basic and acidic residues" evidence="1">
    <location>
        <begin position="17"/>
        <end position="27"/>
    </location>
</feature>
<dbReference type="AlphaFoldDB" id="A0A0K2VHV5"/>
<protein>
    <submittedName>
        <fullName evidence="2">Uncharacterized protein</fullName>
    </submittedName>
</protein>
<dbReference type="EMBL" id="HACA01032648">
    <property type="protein sequence ID" value="CDW50009.1"/>
    <property type="molecule type" value="Transcribed_RNA"/>
</dbReference>
<name>A0A0K2VHV5_LEPSM</name>
<organism evidence="2">
    <name type="scientific">Lepeophtheirus salmonis</name>
    <name type="common">Salmon louse</name>
    <name type="synonym">Caligus salmonis</name>
    <dbReference type="NCBI Taxonomy" id="72036"/>
    <lineage>
        <taxon>Eukaryota</taxon>
        <taxon>Metazoa</taxon>
        <taxon>Ecdysozoa</taxon>
        <taxon>Arthropoda</taxon>
        <taxon>Crustacea</taxon>
        <taxon>Multicrustacea</taxon>
        <taxon>Hexanauplia</taxon>
        <taxon>Copepoda</taxon>
        <taxon>Siphonostomatoida</taxon>
        <taxon>Caligidae</taxon>
        <taxon>Lepeophtheirus</taxon>
    </lineage>
</organism>
<sequence length="85" mass="9616">MKNDGKDLSRKAGSGRNDLKRVPELKKMKEGPTKSIFVNDFYVASMTIRIVLIRDDPTPPSNRGYEGSRVYVLLANPLVDLLMDY</sequence>
<evidence type="ECO:0000313" key="2">
    <source>
        <dbReference type="EMBL" id="CDW50009.1"/>
    </source>
</evidence>
<accession>A0A0K2VHV5</accession>
<proteinExistence type="predicted"/>